<protein>
    <submittedName>
        <fullName evidence="2">Uncharacterized protein</fullName>
    </submittedName>
</protein>
<evidence type="ECO:0000313" key="2">
    <source>
        <dbReference type="EMBL" id="GEU87109.1"/>
    </source>
</evidence>
<name>A0A6L2NNZ4_TANCI</name>
<proteinExistence type="predicted"/>
<gene>
    <name evidence="2" type="ORF">Tci_059087</name>
</gene>
<feature type="compositionally biased region" description="Basic and acidic residues" evidence="1">
    <location>
        <begin position="165"/>
        <end position="176"/>
    </location>
</feature>
<evidence type="ECO:0000256" key="1">
    <source>
        <dbReference type="SAM" id="MobiDB-lite"/>
    </source>
</evidence>
<accession>A0A6L2NNZ4</accession>
<organism evidence="2">
    <name type="scientific">Tanacetum cinerariifolium</name>
    <name type="common">Dalmatian daisy</name>
    <name type="synonym">Chrysanthemum cinerariifolium</name>
    <dbReference type="NCBI Taxonomy" id="118510"/>
    <lineage>
        <taxon>Eukaryota</taxon>
        <taxon>Viridiplantae</taxon>
        <taxon>Streptophyta</taxon>
        <taxon>Embryophyta</taxon>
        <taxon>Tracheophyta</taxon>
        <taxon>Spermatophyta</taxon>
        <taxon>Magnoliopsida</taxon>
        <taxon>eudicotyledons</taxon>
        <taxon>Gunneridae</taxon>
        <taxon>Pentapetalae</taxon>
        <taxon>asterids</taxon>
        <taxon>campanulids</taxon>
        <taxon>Asterales</taxon>
        <taxon>Asteraceae</taxon>
        <taxon>Asteroideae</taxon>
        <taxon>Anthemideae</taxon>
        <taxon>Anthemidinae</taxon>
        <taxon>Tanacetum</taxon>
    </lineage>
</organism>
<feature type="region of interest" description="Disordered" evidence="1">
    <location>
        <begin position="71"/>
        <end position="92"/>
    </location>
</feature>
<feature type="compositionally biased region" description="Basic and acidic residues" evidence="1">
    <location>
        <begin position="143"/>
        <end position="157"/>
    </location>
</feature>
<feature type="compositionally biased region" description="Acidic residues" evidence="1">
    <location>
        <begin position="131"/>
        <end position="142"/>
    </location>
</feature>
<reference evidence="2" key="1">
    <citation type="journal article" date="2019" name="Sci. Rep.">
        <title>Draft genome of Tanacetum cinerariifolium, the natural source of mosquito coil.</title>
        <authorList>
            <person name="Yamashiro T."/>
            <person name="Shiraishi A."/>
            <person name="Satake H."/>
            <person name="Nakayama K."/>
        </authorList>
    </citation>
    <scope>NUCLEOTIDE SEQUENCE</scope>
</reference>
<dbReference type="AlphaFoldDB" id="A0A6L2NNZ4"/>
<feature type="region of interest" description="Disordered" evidence="1">
    <location>
        <begin position="131"/>
        <end position="203"/>
    </location>
</feature>
<comment type="caution">
    <text evidence="2">The sequence shown here is derived from an EMBL/GenBank/DDBJ whole genome shotgun (WGS) entry which is preliminary data.</text>
</comment>
<dbReference type="EMBL" id="BKCJ010009469">
    <property type="protein sequence ID" value="GEU87109.1"/>
    <property type="molecule type" value="Genomic_DNA"/>
</dbReference>
<sequence length="225" mass="24446">MLTYQEATVIAMLITWVHTQPSSRVPVPLPEDPNEAISQAYLVGTDTESKPFEGEAEAPESPHTIASLTLLPDSTPPTCCVEESEGSGTSGARSTIARMAVRVLHVMLPGLFANIAEVAAMSDSVFWGELGEEDDEEVEESLDSDRKDDGPSARDEGPTAGDEGLAARDEGPDMRVESLGLGGDDTMPKRQQLSHPVKGENTRCDDTVHRTRYKIIHFTFYNNKT</sequence>